<dbReference type="InterPro" id="IPR010642">
    <property type="entry name" value="Invasion_prot_B"/>
</dbReference>
<accession>A0A2A6F8Q6</accession>
<gene>
    <name evidence="2" type="ORF">CN311_25435</name>
</gene>
<dbReference type="Proteomes" id="UP000219182">
    <property type="component" value="Unassembled WGS sequence"/>
</dbReference>
<keyword evidence="3" id="KW-1185">Reference proteome</keyword>
<comment type="caution">
    <text evidence="2">The sequence shown here is derived from an EMBL/GenBank/DDBJ whole genome shotgun (WGS) entry which is preliminary data.</text>
</comment>
<reference evidence="2 3" key="1">
    <citation type="submission" date="2017-09" db="EMBL/GenBank/DDBJ databases">
        <title>Mesorhizobum sanjuanii sp. nov. isolated from nodules of Lotus tenuis in saline-alkaline lowlands of Flooding Pampa.</title>
        <authorList>
            <person name="Sannazzaro A.I."/>
            <person name="Torres Tejerizo G.A."/>
            <person name="Fontana F."/>
            <person name="Cumpa Velazquez L.M."/>
            <person name="Hansen L."/>
            <person name="Pistorio M."/>
            <person name="Estrella M.J."/>
        </authorList>
    </citation>
    <scope>NUCLEOTIDE SEQUENCE [LARGE SCALE GENOMIC DNA]</scope>
    <source>
        <strain evidence="2 3">BSA136</strain>
    </source>
</reference>
<evidence type="ECO:0000313" key="3">
    <source>
        <dbReference type="Proteomes" id="UP000219182"/>
    </source>
</evidence>
<protein>
    <submittedName>
        <fullName evidence="2">Uncharacterized protein</fullName>
    </submittedName>
</protein>
<dbReference type="RefSeq" id="WP_133117258.1">
    <property type="nucleotide sequence ID" value="NZ_NWQG01000194.1"/>
</dbReference>
<feature type="signal peptide" evidence="1">
    <location>
        <begin position="1"/>
        <end position="22"/>
    </location>
</feature>
<dbReference type="EMBL" id="NWQG01000194">
    <property type="protein sequence ID" value="PDQ18309.1"/>
    <property type="molecule type" value="Genomic_DNA"/>
</dbReference>
<proteinExistence type="predicted"/>
<dbReference type="InterPro" id="IPR038696">
    <property type="entry name" value="IalB_sf"/>
</dbReference>
<dbReference type="Pfam" id="PF06776">
    <property type="entry name" value="IalB"/>
    <property type="match status" value="1"/>
</dbReference>
<name>A0A2A6F8Q6_9HYPH</name>
<organism evidence="2 3">
    <name type="scientific">Mesorhizobium sanjuanii</name>
    <dbReference type="NCBI Taxonomy" id="2037900"/>
    <lineage>
        <taxon>Bacteria</taxon>
        <taxon>Pseudomonadati</taxon>
        <taxon>Pseudomonadota</taxon>
        <taxon>Alphaproteobacteria</taxon>
        <taxon>Hyphomicrobiales</taxon>
        <taxon>Phyllobacteriaceae</taxon>
        <taxon>Mesorhizobium</taxon>
    </lineage>
</organism>
<feature type="chain" id="PRO_5012540431" evidence="1">
    <location>
        <begin position="23"/>
        <end position="162"/>
    </location>
</feature>
<evidence type="ECO:0000313" key="2">
    <source>
        <dbReference type="EMBL" id="PDQ18309.1"/>
    </source>
</evidence>
<dbReference type="Gene3D" id="2.60.40.1880">
    <property type="entry name" value="Invasion associated locus B (IalB) protein"/>
    <property type="match status" value="1"/>
</dbReference>
<keyword evidence="1" id="KW-0732">Signal</keyword>
<evidence type="ECO:0000256" key="1">
    <source>
        <dbReference type="SAM" id="SignalP"/>
    </source>
</evidence>
<dbReference type="AlphaFoldDB" id="A0A2A6F8Q6"/>
<sequence length="162" mass="17695">MTIKAVGVSIASLLLSITWAQADPRLLSQHGAWGVYSYRSDTKRCYVLSVPVSKLPAGVDHGENFVIVSQAPDDEQPEAIMGYRLKPGSEIDVAIANQRFSMFTQDNKAWLPNAEEDRSMVSAMRAASKMKLSATSWRGTQTQYAYSLMGLTAALSASKTCK</sequence>